<proteinExistence type="predicted"/>
<comment type="caution">
    <text evidence="2">The sequence shown here is derived from an EMBL/GenBank/DDBJ whole genome shotgun (WGS) entry which is preliminary data.</text>
</comment>
<dbReference type="EMBL" id="JBAFSM010000019">
    <property type="protein sequence ID" value="MEG3437741.1"/>
    <property type="molecule type" value="Genomic_DNA"/>
</dbReference>
<feature type="domain" description="H repeat-associated protein N-terminal" evidence="1">
    <location>
        <begin position="8"/>
        <end position="84"/>
    </location>
</feature>
<dbReference type="Proteomes" id="UP001328733">
    <property type="component" value="Unassembled WGS sequence"/>
</dbReference>
<evidence type="ECO:0000259" key="1">
    <source>
        <dbReference type="Pfam" id="PF13808"/>
    </source>
</evidence>
<gene>
    <name evidence="2" type="ORF">V0288_11480</name>
</gene>
<evidence type="ECO:0000313" key="2">
    <source>
        <dbReference type="EMBL" id="MEG3437741.1"/>
    </source>
</evidence>
<protein>
    <submittedName>
        <fullName evidence="2">Transposase family protein</fullName>
    </submittedName>
</protein>
<name>A0AAW9QSC1_9CHRO</name>
<accession>A0AAW9QSC1</accession>
<dbReference type="AlphaFoldDB" id="A0AAW9QSC1"/>
<reference evidence="2 3" key="1">
    <citation type="submission" date="2024-01" db="EMBL/GenBank/DDBJ databases">
        <title>Genomic insights into the taxonomy and metabolism of the cyanobacterium Pannus brasiliensis CCIBt3594.</title>
        <authorList>
            <person name="Machado M."/>
            <person name="Botero N.B."/>
            <person name="Andreote A.P.D."/>
            <person name="Feitosa A.M.T."/>
            <person name="Popin R."/>
            <person name="Sivonen K."/>
            <person name="Fiore M.F."/>
        </authorList>
    </citation>
    <scope>NUCLEOTIDE SEQUENCE [LARGE SCALE GENOMIC DNA]</scope>
    <source>
        <strain evidence="2 3">CCIBt3594</strain>
    </source>
</reference>
<dbReference type="RefSeq" id="WP_332865223.1">
    <property type="nucleotide sequence ID" value="NZ_JBAFSM010000019.1"/>
</dbReference>
<sequence>MSEIAILQAFEGLPDLRRAQGRRHSVSLCLALFTLAVAAGNQGFQAIGDWLQEHRPELTEQFGVKRLPSYSSIRRVLLGIDYRDYAARGVRIFRGQARVRRDGQPRR</sequence>
<evidence type="ECO:0000313" key="3">
    <source>
        <dbReference type="Proteomes" id="UP001328733"/>
    </source>
</evidence>
<organism evidence="2 3">
    <name type="scientific">Pannus brasiliensis CCIBt3594</name>
    <dbReference type="NCBI Taxonomy" id="1427578"/>
    <lineage>
        <taxon>Bacteria</taxon>
        <taxon>Bacillati</taxon>
        <taxon>Cyanobacteriota</taxon>
        <taxon>Cyanophyceae</taxon>
        <taxon>Oscillatoriophycideae</taxon>
        <taxon>Chroococcales</taxon>
        <taxon>Microcystaceae</taxon>
        <taxon>Pannus</taxon>
    </lineage>
</organism>
<dbReference type="InterPro" id="IPR032806">
    <property type="entry name" value="YbfD_N"/>
</dbReference>
<dbReference type="Pfam" id="PF13808">
    <property type="entry name" value="DDE_Tnp_1_assoc"/>
    <property type="match status" value="1"/>
</dbReference>
<keyword evidence="3" id="KW-1185">Reference proteome</keyword>